<dbReference type="NCBIfam" id="NF006509">
    <property type="entry name" value="PRK08945.1"/>
    <property type="match status" value="1"/>
</dbReference>
<dbReference type="SUPFAM" id="SSF51735">
    <property type="entry name" value="NAD(P)-binding Rossmann-fold domains"/>
    <property type="match status" value="1"/>
</dbReference>
<accession>A0A450SXC4</accession>
<dbReference type="Pfam" id="PF00106">
    <property type="entry name" value="adh_short"/>
    <property type="match status" value="1"/>
</dbReference>
<dbReference type="AlphaFoldDB" id="A0A450SXC4"/>
<dbReference type="GO" id="GO:0016491">
    <property type="term" value="F:oxidoreductase activity"/>
    <property type="evidence" value="ECO:0007669"/>
    <property type="project" value="UniProtKB-KW"/>
</dbReference>
<proteinExistence type="inferred from homology"/>
<evidence type="ECO:0000256" key="2">
    <source>
        <dbReference type="ARBA" id="ARBA00023002"/>
    </source>
</evidence>
<name>A0A450SXC4_9GAMM</name>
<dbReference type="EMBL" id="CAADEY010000067">
    <property type="protein sequence ID" value="VFJ58700.1"/>
    <property type="molecule type" value="Genomic_DNA"/>
</dbReference>
<organism evidence="3">
    <name type="scientific">Candidatus Kentrum sp. DK</name>
    <dbReference type="NCBI Taxonomy" id="2126562"/>
    <lineage>
        <taxon>Bacteria</taxon>
        <taxon>Pseudomonadati</taxon>
        <taxon>Pseudomonadota</taxon>
        <taxon>Gammaproteobacteria</taxon>
        <taxon>Candidatus Kentrum</taxon>
    </lineage>
</organism>
<reference evidence="3" key="1">
    <citation type="submission" date="2019-02" db="EMBL/GenBank/DDBJ databases">
        <authorList>
            <person name="Gruber-Vodicka R. H."/>
            <person name="Seah K. B. B."/>
        </authorList>
    </citation>
    <scope>NUCLEOTIDE SEQUENCE</scope>
    <source>
        <strain evidence="3">BECK_DK161</strain>
    </source>
</reference>
<evidence type="ECO:0000313" key="3">
    <source>
        <dbReference type="EMBL" id="VFJ58700.1"/>
    </source>
</evidence>
<keyword evidence="2" id="KW-0560">Oxidoreductase</keyword>
<comment type="similarity">
    <text evidence="1">Belongs to the short-chain dehydrogenases/reductases (SDR) family.</text>
</comment>
<evidence type="ECO:0000256" key="1">
    <source>
        <dbReference type="ARBA" id="ARBA00006484"/>
    </source>
</evidence>
<dbReference type="PANTHER" id="PTHR42901">
    <property type="entry name" value="ALCOHOL DEHYDROGENASE"/>
    <property type="match status" value="1"/>
</dbReference>
<dbReference type="Gene3D" id="3.40.50.720">
    <property type="entry name" value="NAD(P)-binding Rossmann-like Domain"/>
    <property type="match status" value="1"/>
</dbReference>
<sequence>MNEIKPVETHNNRFSLSGPYCPGPDLLAGRVILVTGAGADLGRAAACAFAAQGATVVLLDHDVPSMEEVYDTIVQAGGAEPALYPMRFTGAVPTDYEEMAERIQTEFGRLDGLLHAGLELGVPSPIEHYDITQWAKVMQNNLHAPFLLVKACLPLLRETGDASVILTSADVGRRGRAYWGAYGVSCFAVEGLIQVLADELETESRVRINGIDPGPVRTRLRAAAYPGEDPMTLPHPDEKTGAYLFLMGKDSHPLNGAVIEAYGDTARQNPPKGDEADGAG</sequence>
<dbReference type="PRINTS" id="PR00081">
    <property type="entry name" value="GDHRDH"/>
</dbReference>
<gene>
    <name evidence="3" type="ORF">BECKDK2373C_GA0170839_106712</name>
</gene>
<dbReference type="PANTHER" id="PTHR42901:SF1">
    <property type="entry name" value="ALCOHOL DEHYDROGENASE"/>
    <property type="match status" value="1"/>
</dbReference>
<protein>
    <submittedName>
        <fullName evidence="3">NAD(P)-dependent dehydrogenase, short-chain alcohol dehydrogenase family</fullName>
    </submittedName>
</protein>
<dbReference type="InterPro" id="IPR036291">
    <property type="entry name" value="NAD(P)-bd_dom_sf"/>
</dbReference>
<dbReference type="InterPro" id="IPR002347">
    <property type="entry name" value="SDR_fam"/>
</dbReference>